<reference evidence="1 2" key="1">
    <citation type="submission" date="2021-02" db="EMBL/GenBank/DDBJ databases">
        <title>Leptospira ainlahdjerensis sp. nov., Leptospira ainazelensis sp. nov., Leptospira abararensis sp. nov. and Leptospira chreensis sp. nov., four new species isolated from water sources in Algeria.</title>
        <authorList>
            <person name="Amara Korba A."/>
            <person name="Kainiu M."/>
            <person name="Vincent A.T."/>
            <person name="Mariet J.-F."/>
            <person name="Veyrier F.J."/>
            <person name="Goarant C."/>
            <person name="Picardeau M."/>
        </authorList>
    </citation>
    <scope>NUCLEOTIDE SEQUENCE [LARGE SCALE GENOMIC DNA]</scope>
    <source>
        <strain evidence="1 2">201903070</strain>
    </source>
</reference>
<protein>
    <recommendedName>
        <fullName evidence="3">Hydroxyneurosporene dehydrogenase</fullName>
    </recommendedName>
</protein>
<dbReference type="RefSeq" id="WP_205278487.1">
    <property type="nucleotide sequence ID" value="NZ_JAFFPU010000016.1"/>
</dbReference>
<organism evidence="1 2">
    <name type="scientific">Leptospira ainlahdjerensis</name>
    <dbReference type="NCBI Taxonomy" id="2810033"/>
    <lineage>
        <taxon>Bacteria</taxon>
        <taxon>Pseudomonadati</taxon>
        <taxon>Spirochaetota</taxon>
        <taxon>Spirochaetia</taxon>
        <taxon>Leptospirales</taxon>
        <taxon>Leptospiraceae</taxon>
        <taxon>Leptospira</taxon>
    </lineage>
</organism>
<name>A0ABS2UAP3_9LEPT</name>
<evidence type="ECO:0008006" key="3">
    <source>
        <dbReference type="Google" id="ProtNLM"/>
    </source>
</evidence>
<sequence>MNLKESFITKFAASVVKPRFEIWFAVVLIPENKQAFWVRYTTLNPKGKSGLYPSAVLWASFFDIQKPENHRTAVQTFPYQKISIGEDSIEFPGASVGPDHMKGEIVTGKGETLRWDFEFRHKLEPAGHLPRWLDRSPIPKTRSIVSSPFTEVSGMIQLKNQKFTFEKGNGHFNHIWGTNRVAELFWTFVPKFDQDPENWSLEIVTVRPQPLAPTLTFVTLLKDGNPIHQHSFFRSLRSKTIVSYPKLTFRTRLDDYEIFVEGEMDPVQIGSYNYRDPDGSPRYIEQSDIGSVRCVILHKGKERILTSKNGAGVEFHGMKPWRIDHNYLDPYSEDIKREQEGK</sequence>
<proteinExistence type="predicted"/>
<accession>A0ABS2UAP3</accession>
<dbReference type="EMBL" id="JAFFPU010000016">
    <property type="protein sequence ID" value="MBM9576302.1"/>
    <property type="molecule type" value="Genomic_DNA"/>
</dbReference>
<gene>
    <name evidence="1" type="ORF">JWG45_03955</name>
</gene>
<keyword evidence="2" id="KW-1185">Reference proteome</keyword>
<dbReference type="SUPFAM" id="SSF159245">
    <property type="entry name" value="AttH-like"/>
    <property type="match status" value="1"/>
</dbReference>
<comment type="caution">
    <text evidence="1">The sequence shown here is derived from an EMBL/GenBank/DDBJ whole genome shotgun (WGS) entry which is preliminary data.</text>
</comment>
<dbReference type="Proteomes" id="UP000724686">
    <property type="component" value="Unassembled WGS sequence"/>
</dbReference>
<evidence type="ECO:0000313" key="2">
    <source>
        <dbReference type="Proteomes" id="UP000724686"/>
    </source>
</evidence>
<evidence type="ECO:0000313" key="1">
    <source>
        <dbReference type="EMBL" id="MBM9576302.1"/>
    </source>
</evidence>